<dbReference type="KEGG" id="fpv:IA03_02470"/>
<proteinExistence type="predicted"/>
<dbReference type="Proteomes" id="UP000596329">
    <property type="component" value="Chromosome"/>
</dbReference>
<dbReference type="RefSeq" id="WP_011962659.1">
    <property type="nucleotide sequence ID" value="NZ_BJSX01000052.1"/>
</dbReference>
<reference evidence="2 3" key="1">
    <citation type="submission" date="2020-07" db="EMBL/GenBank/DDBJ databases">
        <title>Genomic characterization of Flavobacterium psychrophilum strains.</title>
        <authorList>
            <person name="Castillo D."/>
            <person name="Jorgensen J."/>
            <person name="Middelboe M."/>
        </authorList>
    </citation>
    <scope>NUCLEOTIDE SEQUENCE [LARGE SCALE GENOMIC DNA]</scope>
    <source>
        <strain evidence="2 3">FPS-R7</strain>
    </source>
</reference>
<dbReference type="AlphaFoldDB" id="A0A075RDX5"/>
<dbReference type="EMBL" id="CP059075">
    <property type="protein sequence ID" value="QRE02678.1"/>
    <property type="molecule type" value="Genomic_DNA"/>
</dbReference>
<dbReference type="KEGG" id="fpk:IA06_02420"/>
<dbReference type="OMA" id="ACITCYT"/>
<feature type="domain" description="CBU-0592-like" evidence="1">
    <location>
        <begin position="5"/>
        <end position="77"/>
    </location>
</feature>
<organism evidence="2 3">
    <name type="scientific">Flavobacterium psychrophilum</name>
    <dbReference type="NCBI Taxonomy" id="96345"/>
    <lineage>
        <taxon>Bacteria</taxon>
        <taxon>Pseudomonadati</taxon>
        <taxon>Bacteroidota</taxon>
        <taxon>Flavobacteriia</taxon>
        <taxon>Flavobacteriales</taxon>
        <taxon>Flavobacteriaceae</taxon>
        <taxon>Flavobacterium</taxon>
    </lineage>
</organism>
<dbReference type="KEGG" id="fpq:IB65_02390"/>
<dbReference type="InterPro" id="IPR058058">
    <property type="entry name" value="CBU_0592-like"/>
</dbReference>
<evidence type="ECO:0000313" key="3">
    <source>
        <dbReference type="Proteomes" id="UP000596329"/>
    </source>
</evidence>
<name>A0A075RDX5_FLAPS</name>
<evidence type="ECO:0000259" key="1">
    <source>
        <dbReference type="Pfam" id="PF26604"/>
    </source>
</evidence>
<dbReference type="Pfam" id="PF26604">
    <property type="entry name" value="CBU_0592"/>
    <property type="match status" value="1"/>
</dbReference>
<evidence type="ECO:0000313" key="2">
    <source>
        <dbReference type="EMBL" id="QRE02678.1"/>
    </source>
</evidence>
<dbReference type="NCBIfam" id="NF047864">
    <property type="entry name" value="CBU_0592_membra"/>
    <property type="match status" value="1"/>
</dbReference>
<accession>A0A075RDX5</accession>
<dbReference type="KEGG" id="fpc:FPSM_01846"/>
<dbReference type="GeneID" id="66552825"/>
<gene>
    <name evidence="2" type="ORF">H0H26_11025</name>
</gene>
<dbReference type="KEGG" id="fpw:IA04_02380"/>
<protein>
    <recommendedName>
        <fullName evidence="1">CBU-0592-like domain-containing protein</fullName>
    </recommendedName>
</protein>
<sequence>MNYNDIIGTIGVSIVLAAYFLNIFSLIPKEGALFFILNILGACITCYTSIIIDYKPFAMLEGIWVLVSLFGLIKSLKK</sequence>